<dbReference type="EMBL" id="AJIL01000069">
    <property type="protein sequence ID" value="KNE97372.1"/>
    <property type="molecule type" value="Genomic_DNA"/>
</dbReference>
<organism evidence="2 3">
    <name type="scientific">Puccinia striiformis f. sp. tritici PST-78</name>
    <dbReference type="NCBI Taxonomy" id="1165861"/>
    <lineage>
        <taxon>Eukaryota</taxon>
        <taxon>Fungi</taxon>
        <taxon>Dikarya</taxon>
        <taxon>Basidiomycota</taxon>
        <taxon>Pucciniomycotina</taxon>
        <taxon>Pucciniomycetes</taxon>
        <taxon>Pucciniales</taxon>
        <taxon>Pucciniaceae</taxon>
        <taxon>Puccinia</taxon>
    </lineage>
</organism>
<evidence type="ECO:0000313" key="2">
    <source>
        <dbReference type="EMBL" id="KNE97372.1"/>
    </source>
</evidence>
<dbReference type="Proteomes" id="UP000054564">
    <property type="component" value="Unassembled WGS sequence"/>
</dbReference>
<dbReference type="PANTHER" id="PTHR33069:SF3">
    <property type="entry name" value="DYNEIN HEAVY CHAIN TAIL DOMAIN-CONTAINING PROTEIN"/>
    <property type="match status" value="1"/>
</dbReference>
<sequence>MADMEIDSSLPSDSVLEALEDLLDKYHSAGPSCRIKYKVPTANELHQKNTSLDQLQHHLPSIQDQLGPLVNALGLRHNSSPNFELTCKLLFTLGDTWWQTLICIEAATLHTMPPATHDHHLKRCKAFNYTQLFKVMSCLACNFSSLFSGSILLMKASKVTSNYSETLECQNQHTYLLQDSATCSVAILRALELLQGSDFRIIQHAWQQTKHSPDPLLIDVTRLTHSAMIEGQTTPDARMKHSMVLNQIAIPLIKLARTLSNKVSKTTTTKLPFTLDAHLNSETLTLLHQYPQSIEINFRELVRALERTPRVIPMVQGQSLIRHWADKISRILESTLVALALYLIPFPASDIDNDSSGNDFKAWFLAWQVAWHCAIEKFLAALRRFEASQFPLTPVE</sequence>
<dbReference type="AlphaFoldDB" id="A0A0L0VDI2"/>
<protein>
    <submittedName>
        <fullName evidence="2">Uncharacterized protein</fullName>
    </submittedName>
</protein>
<name>A0A0L0VDI2_9BASI</name>
<evidence type="ECO:0000313" key="1">
    <source>
        <dbReference type="EMBL" id="KNE89059.1"/>
    </source>
</evidence>
<gene>
    <name evidence="2" type="ORF">PSTG_09349</name>
    <name evidence="1" type="ORF">PSTG_17484</name>
</gene>
<dbReference type="OrthoDB" id="2498948at2759"/>
<dbReference type="EMBL" id="AJIL01000548">
    <property type="protein sequence ID" value="KNE89059.1"/>
    <property type="molecule type" value="Genomic_DNA"/>
</dbReference>
<keyword evidence="3" id="KW-1185">Reference proteome</keyword>
<evidence type="ECO:0000313" key="3">
    <source>
        <dbReference type="Proteomes" id="UP000054564"/>
    </source>
</evidence>
<reference evidence="2" key="1">
    <citation type="submission" date="2014-03" db="EMBL/GenBank/DDBJ databases">
        <title>Cloning and expression analysis of gamma-glutamylcysteines synthetase in perennial ryegrass.</title>
        <authorList>
            <person name="Wei S."/>
            <person name="Sun Z."/>
        </authorList>
    </citation>
    <scope>NUCLEOTIDE SEQUENCE</scope>
    <source>
        <strain evidence="2">Race PST-78</strain>
    </source>
</reference>
<comment type="caution">
    <text evidence="2">The sequence shown here is derived from an EMBL/GenBank/DDBJ whole genome shotgun (WGS) entry which is preliminary data.</text>
</comment>
<reference evidence="3" key="2">
    <citation type="submission" date="2014-03" db="EMBL/GenBank/DDBJ databases">
        <title>The Genome Sequence of Puccinia striiformis f. sp. tritici PST-78.</title>
        <authorList>
            <consortium name="The Broad Institute Genome Sequencing Platform"/>
            <person name="Cuomo C."/>
            <person name="Hulbert S."/>
            <person name="Chen X."/>
            <person name="Walker B."/>
            <person name="Young S.K."/>
            <person name="Zeng Q."/>
            <person name="Gargeya S."/>
            <person name="Fitzgerald M."/>
            <person name="Haas B."/>
            <person name="Abouelleil A."/>
            <person name="Alvarado L."/>
            <person name="Arachchi H.M."/>
            <person name="Berlin A.M."/>
            <person name="Chapman S.B."/>
            <person name="Goldberg J."/>
            <person name="Griggs A."/>
            <person name="Gujja S."/>
            <person name="Hansen M."/>
            <person name="Howarth C."/>
            <person name="Imamovic A."/>
            <person name="Larimer J."/>
            <person name="McCowan C."/>
            <person name="Montmayeur A."/>
            <person name="Murphy C."/>
            <person name="Neiman D."/>
            <person name="Pearson M."/>
            <person name="Priest M."/>
            <person name="Roberts A."/>
            <person name="Saif S."/>
            <person name="Shea T."/>
            <person name="Sisk P."/>
            <person name="Sykes S."/>
            <person name="Wortman J."/>
            <person name="Nusbaum C."/>
            <person name="Birren B."/>
        </authorList>
    </citation>
    <scope>NUCLEOTIDE SEQUENCE [LARGE SCALE GENOMIC DNA]</scope>
    <source>
        <strain evidence="3">race PST-78</strain>
    </source>
</reference>
<dbReference type="PANTHER" id="PTHR33069">
    <property type="entry name" value="CHROMOSOME 7, WHOLE GENOME SHOTGUN SEQUENCE-RELATED"/>
    <property type="match status" value="1"/>
</dbReference>
<accession>A0A0L0VDI2</accession>
<proteinExistence type="predicted"/>